<name>A0A6N4SXK8_CYTH3</name>
<gene>
    <name evidence="2" type="ordered locus">CHU_3828</name>
</gene>
<keyword evidence="3" id="KW-1185">Reference proteome</keyword>
<dbReference type="KEGG" id="chu:CHU_3828"/>
<organism evidence="2 3">
    <name type="scientific">Cytophaga hutchinsonii (strain ATCC 33406 / DSM 1761 / CIP 103989 / NBRC 15051 / NCIMB 9469 / D465)</name>
    <dbReference type="NCBI Taxonomy" id="269798"/>
    <lineage>
        <taxon>Bacteria</taxon>
        <taxon>Pseudomonadati</taxon>
        <taxon>Bacteroidota</taxon>
        <taxon>Cytophagia</taxon>
        <taxon>Cytophagales</taxon>
        <taxon>Cytophagaceae</taxon>
        <taxon>Cytophaga</taxon>
    </lineage>
</organism>
<dbReference type="Pfam" id="PF05239">
    <property type="entry name" value="PRC"/>
    <property type="match status" value="1"/>
</dbReference>
<evidence type="ECO:0000313" key="3">
    <source>
        <dbReference type="Proteomes" id="UP000001822"/>
    </source>
</evidence>
<sequence>MLTATSIIGDDVLNEKDEKIGVIKDIMLDIRRGFIDYVVVECSGFLGFDEKFFAIPFSSLHIRQSRKAFVLTNGSELLKKAPGFDKAHWPDTNSHSYAQAKGFWDDNFMGPSAGFSF</sequence>
<reference evidence="2 3" key="1">
    <citation type="journal article" date="2007" name="Appl. Environ. Microbiol.">
        <title>Genome sequence of the cellulolytic gliding bacterium Cytophaga hutchinsonii.</title>
        <authorList>
            <person name="Xie G."/>
            <person name="Bruce D.C."/>
            <person name="Challacombe J.F."/>
            <person name="Chertkov O."/>
            <person name="Detter J.C."/>
            <person name="Gilna P."/>
            <person name="Han C.S."/>
            <person name="Lucas S."/>
            <person name="Misra M."/>
            <person name="Myers G.L."/>
            <person name="Richardson P."/>
            <person name="Tapia R."/>
            <person name="Thayer N."/>
            <person name="Thompson L.S."/>
            <person name="Brettin T.S."/>
            <person name="Henrissat B."/>
            <person name="Wilson D.B."/>
            <person name="McBride M.J."/>
        </authorList>
    </citation>
    <scope>NUCLEOTIDE SEQUENCE [LARGE SCALE GENOMIC DNA]</scope>
    <source>
        <strain evidence="3">ATCC 33406 / DSM 1761 / CIP 103989 / NBRC 15051 / NCIMB 9469 / D465</strain>
    </source>
</reference>
<dbReference type="Gene3D" id="2.30.30.240">
    <property type="entry name" value="PRC-barrel domain"/>
    <property type="match status" value="1"/>
</dbReference>
<feature type="domain" description="PRC-barrel" evidence="1">
    <location>
        <begin position="3"/>
        <end position="77"/>
    </location>
</feature>
<proteinExistence type="predicted"/>
<dbReference type="PANTHER" id="PTHR36505">
    <property type="entry name" value="BLR1072 PROTEIN"/>
    <property type="match status" value="1"/>
</dbReference>
<evidence type="ECO:0000313" key="2">
    <source>
        <dbReference type="EMBL" id="ABG61060.1"/>
    </source>
</evidence>
<dbReference type="InterPro" id="IPR027275">
    <property type="entry name" value="PRC-brl_dom"/>
</dbReference>
<dbReference type="Proteomes" id="UP000001822">
    <property type="component" value="Chromosome"/>
</dbReference>
<accession>A0A6N4SXK8</accession>
<dbReference type="InterPro" id="IPR011033">
    <property type="entry name" value="PRC_barrel-like_sf"/>
</dbReference>
<dbReference type="AlphaFoldDB" id="A0A6N4SXK8"/>
<protein>
    <recommendedName>
        <fullName evidence="1">PRC-barrel domain-containing protein</fullName>
    </recommendedName>
</protein>
<dbReference type="EMBL" id="CP000383">
    <property type="protein sequence ID" value="ABG61060.1"/>
    <property type="molecule type" value="Genomic_DNA"/>
</dbReference>
<dbReference type="PANTHER" id="PTHR36505:SF1">
    <property type="entry name" value="BLR1072 PROTEIN"/>
    <property type="match status" value="1"/>
</dbReference>
<evidence type="ECO:0000259" key="1">
    <source>
        <dbReference type="Pfam" id="PF05239"/>
    </source>
</evidence>
<dbReference type="SUPFAM" id="SSF50346">
    <property type="entry name" value="PRC-barrel domain"/>
    <property type="match status" value="1"/>
</dbReference>